<evidence type="ECO:0000313" key="6">
    <source>
        <dbReference type="Proteomes" id="UP001381693"/>
    </source>
</evidence>
<proteinExistence type="inferred from homology"/>
<dbReference type="CDD" id="cd11301">
    <property type="entry name" value="Fut1_Fut2_like"/>
    <property type="match status" value="1"/>
</dbReference>
<gene>
    <name evidence="5" type="ORF">SK128_024250</name>
</gene>
<dbReference type="Proteomes" id="UP001381693">
    <property type="component" value="Unassembled WGS sequence"/>
</dbReference>
<evidence type="ECO:0000256" key="4">
    <source>
        <dbReference type="SAM" id="MobiDB-lite"/>
    </source>
</evidence>
<protein>
    <recommendedName>
        <fullName evidence="3">L-Fucosyltransferase</fullName>
        <ecNumber evidence="3">2.4.1.-</ecNumber>
    </recommendedName>
</protein>
<organism evidence="5 6">
    <name type="scientific">Halocaridina rubra</name>
    <name type="common">Hawaiian red shrimp</name>
    <dbReference type="NCBI Taxonomy" id="373956"/>
    <lineage>
        <taxon>Eukaryota</taxon>
        <taxon>Metazoa</taxon>
        <taxon>Ecdysozoa</taxon>
        <taxon>Arthropoda</taxon>
        <taxon>Crustacea</taxon>
        <taxon>Multicrustacea</taxon>
        <taxon>Malacostraca</taxon>
        <taxon>Eumalacostraca</taxon>
        <taxon>Eucarida</taxon>
        <taxon>Decapoda</taxon>
        <taxon>Pleocyemata</taxon>
        <taxon>Caridea</taxon>
        <taxon>Atyoidea</taxon>
        <taxon>Atyidae</taxon>
        <taxon>Halocaridina</taxon>
    </lineage>
</organism>
<keyword evidence="3" id="KW-0333">Golgi apparatus</keyword>
<reference evidence="5 6" key="1">
    <citation type="submission" date="2023-11" db="EMBL/GenBank/DDBJ databases">
        <title>Halocaridina rubra genome assembly.</title>
        <authorList>
            <person name="Smith C."/>
        </authorList>
    </citation>
    <scope>NUCLEOTIDE SEQUENCE [LARGE SCALE GENOMIC DNA]</scope>
    <source>
        <strain evidence="5">EP-1</strain>
        <tissue evidence="5">Whole</tissue>
    </source>
</reference>
<evidence type="ECO:0000256" key="3">
    <source>
        <dbReference type="RuleBase" id="RU363129"/>
    </source>
</evidence>
<keyword evidence="2 3" id="KW-0808">Transferase</keyword>
<evidence type="ECO:0000313" key="5">
    <source>
        <dbReference type="EMBL" id="KAK7060075.1"/>
    </source>
</evidence>
<accession>A0AAN8ZZS4</accession>
<dbReference type="InterPro" id="IPR002516">
    <property type="entry name" value="Glyco_trans_11"/>
</dbReference>
<dbReference type="EC" id="2.4.1.-" evidence="3"/>
<evidence type="ECO:0000256" key="2">
    <source>
        <dbReference type="ARBA" id="ARBA00022679"/>
    </source>
</evidence>
<comment type="pathway">
    <text evidence="3">Protein modification; protein glycosylation.</text>
</comment>
<dbReference type="GO" id="GO:0005975">
    <property type="term" value="P:carbohydrate metabolic process"/>
    <property type="evidence" value="ECO:0007669"/>
    <property type="project" value="InterPro"/>
</dbReference>
<comment type="subcellular location">
    <subcellularLocation>
        <location evidence="3">Golgi apparatus</location>
        <location evidence="3">Golgi stack membrane</location>
        <topology evidence="3">Single-pass type II membrane protein</topology>
    </subcellularLocation>
</comment>
<dbReference type="Pfam" id="PF01531">
    <property type="entry name" value="Glyco_transf_11"/>
    <property type="match status" value="1"/>
</dbReference>
<keyword evidence="1 3" id="KW-0328">Glycosyltransferase</keyword>
<comment type="similarity">
    <text evidence="3">Belongs to the glycosyltransferase 11 family.</text>
</comment>
<sequence>MLLKRKIPLLFLLAIGMMTYGFLDWNVTLISKFKKSSPEYLDYLSNYNIFKKYIKRANITFHNNESHQVWPRSNRVILENETFPTGIDGNINDTDTRVRNGNQTSSDSDDTSTANAYSNKDNNMLNNDQNILKIHPERDKVTVGKNYKIATPKEEEVERAVSIIANLSRINEKSKIIGRVRDALLQLQGPPPSIPDDVVEKAKAGLLSTVVPPVARINYEDSWHGFTLPVITCEAKGRLGNVLGEYATMYAINRIYNTSMVVNEAMWGRLKDFPYLTLPKMPAKYEMPNWKGVSTFGSLYNYAPVELAAAGLFGPYHFVMREYAIEIHLFHKFKRELKKEFAFTPAIRDEVQSFLKNVSDSRQRDGFAYPVFIGFHVRRTDYVNHIKKFGGSLPEDTYFKRAMEYYRLKYPGRAVFIAASDSQDFIRSKLKNNPDIYFSPGNSPTYDMAMLSSCNNSIITLGSFGFWTGFLAGGEVVYPDTKLEREYRFSRPMYEKIGLESFVPLPVD</sequence>
<dbReference type="EMBL" id="JAXCGZ010021087">
    <property type="protein sequence ID" value="KAK7060075.1"/>
    <property type="molecule type" value="Genomic_DNA"/>
</dbReference>
<feature type="region of interest" description="Disordered" evidence="4">
    <location>
        <begin position="87"/>
        <end position="126"/>
    </location>
</feature>
<keyword evidence="3" id="KW-0735">Signal-anchor</keyword>
<keyword evidence="3" id="KW-0812">Transmembrane</keyword>
<dbReference type="PANTHER" id="PTHR11927:SF9">
    <property type="entry name" value="L-FUCOSYLTRANSFERASE"/>
    <property type="match status" value="1"/>
</dbReference>
<dbReference type="AlphaFoldDB" id="A0AAN8ZZS4"/>
<dbReference type="GO" id="GO:0008107">
    <property type="term" value="F:galactoside 2-alpha-L-fucosyltransferase activity"/>
    <property type="evidence" value="ECO:0007669"/>
    <property type="project" value="InterPro"/>
</dbReference>
<dbReference type="Gene3D" id="3.40.50.11350">
    <property type="match status" value="1"/>
</dbReference>
<dbReference type="GO" id="GO:0032580">
    <property type="term" value="C:Golgi cisterna membrane"/>
    <property type="evidence" value="ECO:0007669"/>
    <property type="project" value="UniProtKB-SubCell"/>
</dbReference>
<name>A0AAN8ZZS4_HALRR</name>
<keyword evidence="6" id="KW-1185">Reference proteome</keyword>
<evidence type="ECO:0000256" key="1">
    <source>
        <dbReference type="ARBA" id="ARBA00022676"/>
    </source>
</evidence>
<dbReference type="PANTHER" id="PTHR11927">
    <property type="entry name" value="GALACTOSIDE 2-L-FUCOSYLTRANSFERASE"/>
    <property type="match status" value="1"/>
</dbReference>
<keyword evidence="3" id="KW-0325">Glycoprotein</keyword>
<comment type="caution">
    <text evidence="5">The sequence shown here is derived from an EMBL/GenBank/DDBJ whole genome shotgun (WGS) entry which is preliminary data.</text>
</comment>